<evidence type="ECO:0000313" key="3">
    <source>
        <dbReference type="Proteomes" id="UP001519460"/>
    </source>
</evidence>
<evidence type="ECO:0000313" key="2">
    <source>
        <dbReference type="EMBL" id="KAK7480829.1"/>
    </source>
</evidence>
<comment type="caution">
    <text evidence="2">The sequence shown here is derived from an EMBL/GenBank/DDBJ whole genome shotgun (WGS) entry which is preliminary data.</text>
</comment>
<sequence>MTLRRSEQHHQPLLSGFAKLSLLSLSVARMSRWHRLLTNICCTRPFVAGGTKHTAIATGCCSRRLRNIGRQAGRERRRRDVTRWSVVDRATVDSMRLLRKRRQARNCPLPPSPLARLARVPSPPLQRLASS</sequence>
<accession>A0ABD0K0I0</accession>
<keyword evidence="3" id="KW-1185">Reference proteome</keyword>
<dbReference type="EMBL" id="JACVVK020000273">
    <property type="protein sequence ID" value="KAK7480829.1"/>
    <property type="molecule type" value="Genomic_DNA"/>
</dbReference>
<organism evidence="2 3">
    <name type="scientific">Batillaria attramentaria</name>
    <dbReference type="NCBI Taxonomy" id="370345"/>
    <lineage>
        <taxon>Eukaryota</taxon>
        <taxon>Metazoa</taxon>
        <taxon>Spiralia</taxon>
        <taxon>Lophotrochozoa</taxon>
        <taxon>Mollusca</taxon>
        <taxon>Gastropoda</taxon>
        <taxon>Caenogastropoda</taxon>
        <taxon>Sorbeoconcha</taxon>
        <taxon>Cerithioidea</taxon>
        <taxon>Batillariidae</taxon>
        <taxon>Batillaria</taxon>
    </lineage>
</organism>
<evidence type="ECO:0000256" key="1">
    <source>
        <dbReference type="SAM" id="MobiDB-lite"/>
    </source>
</evidence>
<dbReference type="AlphaFoldDB" id="A0ABD0K0I0"/>
<dbReference type="Proteomes" id="UP001519460">
    <property type="component" value="Unassembled WGS sequence"/>
</dbReference>
<name>A0ABD0K0I0_9CAEN</name>
<reference evidence="2 3" key="1">
    <citation type="journal article" date="2023" name="Sci. Data">
        <title>Genome assembly of the Korean intertidal mud-creeper Batillaria attramentaria.</title>
        <authorList>
            <person name="Patra A.K."/>
            <person name="Ho P.T."/>
            <person name="Jun S."/>
            <person name="Lee S.J."/>
            <person name="Kim Y."/>
            <person name="Won Y.J."/>
        </authorList>
    </citation>
    <scope>NUCLEOTIDE SEQUENCE [LARGE SCALE GENOMIC DNA]</scope>
    <source>
        <strain evidence="2">Wonlab-2016</strain>
    </source>
</reference>
<gene>
    <name evidence="2" type="ORF">BaRGS_00027915</name>
</gene>
<protein>
    <submittedName>
        <fullName evidence="2">Uncharacterized protein</fullName>
    </submittedName>
</protein>
<feature type="region of interest" description="Disordered" evidence="1">
    <location>
        <begin position="102"/>
        <end position="131"/>
    </location>
</feature>
<proteinExistence type="predicted"/>